<feature type="region of interest" description="Disordered" evidence="1">
    <location>
        <begin position="1"/>
        <end position="23"/>
    </location>
</feature>
<feature type="compositionally biased region" description="Basic residues" evidence="1">
    <location>
        <begin position="59"/>
        <end position="74"/>
    </location>
</feature>
<evidence type="ECO:0000313" key="3">
    <source>
        <dbReference type="Proteomes" id="UP000479190"/>
    </source>
</evidence>
<dbReference type="Proteomes" id="UP000479190">
    <property type="component" value="Unassembled WGS sequence"/>
</dbReference>
<name>A0A6H5HZP2_9HYME</name>
<sequence length="100" mass="11527">MTPMIPKKIQSAWPYKQSQKQHPVFRGKVVRATKQAHRIKMHSNNTRHVKVNLDPKSKQANKRCLSRTASKQHKLKDQYAGPLQNCNNTYTDKTSRSTNG</sequence>
<feature type="region of interest" description="Disordered" evidence="1">
    <location>
        <begin position="56"/>
        <end position="100"/>
    </location>
</feature>
<evidence type="ECO:0000256" key="1">
    <source>
        <dbReference type="SAM" id="MobiDB-lite"/>
    </source>
</evidence>
<gene>
    <name evidence="2" type="ORF">TBRA_LOCUS1822</name>
</gene>
<feature type="compositionally biased region" description="Polar residues" evidence="1">
    <location>
        <begin position="84"/>
        <end position="100"/>
    </location>
</feature>
<keyword evidence="3" id="KW-1185">Reference proteome</keyword>
<feature type="non-terminal residue" evidence="2">
    <location>
        <position position="100"/>
    </location>
</feature>
<accession>A0A6H5HZP2</accession>
<dbReference type="AlphaFoldDB" id="A0A6H5HZP2"/>
<protein>
    <submittedName>
        <fullName evidence="2">Uncharacterized protein</fullName>
    </submittedName>
</protein>
<organism evidence="2 3">
    <name type="scientific">Trichogramma brassicae</name>
    <dbReference type="NCBI Taxonomy" id="86971"/>
    <lineage>
        <taxon>Eukaryota</taxon>
        <taxon>Metazoa</taxon>
        <taxon>Ecdysozoa</taxon>
        <taxon>Arthropoda</taxon>
        <taxon>Hexapoda</taxon>
        <taxon>Insecta</taxon>
        <taxon>Pterygota</taxon>
        <taxon>Neoptera</taxon>
        <taxon>Endopterygota</taxon>
        <taxon>Hymenoptera</taxon>
        <taxon>Apocrita</taxon>
        <taxon>Proctotrupomorpha</taxon>
        <taxon>Chalcidoidea</taxon>
        <taxon>Trichogrammatidae</taxon>
        <taxon>Trichogramma</taxon>
    </lineage>
</organism>
<proteinExistence type="predicted"/>
<reference evidence="2 3" key="1">
    <citation type="submission" date="2020-02" db="EMBL/GenBank/DDBJ databases">
        <authorList>
            <person name="Ferguson B K."/>
        </authorList>
    </citation>
    <scope>NUCLEOTIDE SEQUENCE [LARGE SCALE GENOMIC DNA]</scope>
</reference>
<evidence type="ECO:0000313" key="2">
    <source>
        <dbReference type="EMBL" id="CAB0029796.1"/>
    </source>
</evidence>
<dbReference type="EMBL" id="CADCXV010000352">
    <property type="protein sequence ID" value="CAB0029796.1"/>
    <property type="molecule type" value="Genomic_DNA"/>
</dbReference>